<reference evidence="2" key="1">
    <citation type="journal article" date="2021" name="bioRxiv">
        <title>Whole Genome Assembly and Annotation of Northern Wild Rice, Zizania palustris L., Supports a Whole Genome Duplication in the Zizania Genus.</title>
        <authorList>
            <person name="Haas M."/>
            <person name="Kono T."/>
            <person name="Macchietto M."/>
            <person name="Millas R."/>
            <person name="McGilp L."/>
            <person name="Shao M."/>
            <person name="Duquette J."/>
            <person name="Hirsch C.N."/>
            <person name="Kimball J."/>
        </authorList>
    </citation>
    <scope>NUCLEOTIDE SEQUENCE</scope>
    <source>
        <tissue evidence="2">Fresh leaf tissue</tissue>
    </source>
</reference>
<proteinExistence type="predicted"/>
<dbReference type="OrthoDB" id="97at2759"/>
<reference evidence="2" key="2">
    <citation type="submission" date="2021-02" db="EMBL/GenBank/DDBJ databases">
        <authorList>
            <person name="Kimball J.A."/>
            <person name="Haas M.W."/>
            <person name="Macchietto M."/>
            <person name="Kono T."/>
            <person name="Duquette J."/>
            <person name="Shao M."/>
        </authorList>
    </citation>
    <scope>NUCLEOTIDE SEQUENCE</scope>
    <source>
        <tissue evidence="2">Fresh leaf tissue</tissue>
    </source>
</reference>
<evidence type="ECO:0000313" key="3">
    <source>
        <dbReference type="Proteomes" id="UP000729402"/>
    </source>
</evidence>
<feature type="region of interest" description="Disordered" evidence="1">
    <location>
        <begin position="148"/>
        <end position="181"/>
    </location>
</feature>
<gene>
    <name evidence="2" type="ORF">GUJ93_ZPchr0008g11994</name>
</gene>
<evidence type="ECO:0000313" key="2">
    <source>
        <dbReference type="EMBL" id="KAG8047793.1"/>
    </source>
</evidence>
<sequence>MYQELTHHYLWCGLSFFSGDVINSGADGGVRDNSLDALRMGASIGVMPLLTAVKTNHGLAVLVAQDLCLLGQGSWWGGSGTTLAGSSIGGWWRRTIHWAGVVDLVLLGLLHDGLVHQLLEVGEVSGDELFFPFPSLLLFPAAASARLRPPPPPPPRPPAASARLPGLPPLPPPPPASPASRRLRRLRPAPLAAAMALPASGFGLIRFLSPRLHVQTTDITAAATWGVAAGSTAIYLVQEYRTYISVVPYHLN</sequence>
<evidence type="ECO:0000256" key="1">
    <source>
        <dbReference type="SAM" id="MobiDB-lite"/>
    </source>
</evidence>
<dbReference type="AlphaFoldDB" id="A0A8J5VHP9"/>
<organism evidence="2 3">
    <name type="scientific">Zizania palustris</name>
    <name type="common">Northern wild rice</name>
    <dbReference type="NCBI Taxonomy" id="103762"/>
    <lineage>
        <taxon>Eukaryota</taxon>
        <taxon>Viridiplantae</taxon>
        <taxon>Streptophyta</taxon>
        <taxon>Embryophyta</taxon>
        <taxon>Tracheophyta</taxon>
        <taxon>Spermatophyta</taxon>
        <taxon>Magnoliopsida</taxon>
        <taxon>Liliopsida</taxon>
        <taxon>Poales</taxon>
        <taxon>Poaceae</taxon>
        <taxon>BOP clade</taxon>
        <taxon>Oryzoideae</taxon>
        <taxon>Oryzeae</taxon>
        <taxon>Zizaniinae</taxon>
        <taxon>Zizania</taxon>
    </lineage>
</organism>
<keyword evidence="3" id="KW-1185">Reference proteome</keyword>
<accession>A0A8J5VHP9</accession>
<comment type="caution">
    <text evidence="2">The sequence shown here is derived from an EMBL/GenBank/DDBJ whole genome shotgun (WGS) entry which is preliminary data.</text>
</comment>
<dbReference type="EMBL" id="JAAALK010000290">
    <property type="protein sequence ID" value="KAG8047793.1"/>
    <property type="molecule type" value="Genomic_DNA"/>
</dbReference>
<protein>
    <submittedName>
        <fullName evidence="2">Uncharacterized protein</fullName>
    </submittedName>
</protein>
<name>A0A8J5VHP9_ZIZPA</name>
<feature type="compositionally biased region" description="Pro residues" evidence="1">
    <location>
        <begin position="148"/>
        <end position="158"/>
    </location>
</feature>
<dbReference type="Proteomes" id="UP000729402">
    <property type="component" value="Unassembled WGS sequence"/>
</dbReference>
<feature type="compositionally biased region" description="Pro residues" evidence="1">
    <location>
        <begin position="166"/>
        <end position="177"/>
    </location>
</feature>